<keyword evidence="2 8" id="KW-0813">Transport</keyword>
<keyword evidence="12" id="KW-1185">Reference proteome</keyword>
<keyword evidence="5 8" id="KW-0472">Membrane</keyword>
<feature type="transmembrane region" description="Helical" evidence="8">
    <location>
        <begin position="328"/>
        <end position="350"/>
    </location>
</feature>
<feature type="domain" description="ABC transmembrane type-1" evidence="10">
    <location>
        <begin position="324"/>
        <end position="504"/>
    </location>
</feature>
<dbReference type="InterPro" id="IPR000515">
    <property type="entry name" value="MetI-like"/>
</dbReference>
<dbReference type="SUPFAM" id="SSF53850">
    <property type="entry name" value="Periplasmic binding protein-like II"/>
    <property type="match status" value="1"/>
</dbReference>
<evidence type="ECO:0000256" key="4">
    <source>
        <dbReference type="ARBA" id="ARBA00022989"/>
    </source>
</evidence>
<name>A0AAW4Y0D9_9BURK</name>
<evidence type="ECO:0000256" key="1">
    <source>
        <dbReference type="ARBA" id="ARBA00004651"/>
    </source>
</evidence>
<comment type="similarity">
    <text evidence="8">Belongs to the binding-protein-dependent transport system permease family.</text>
</comment>
<evidence type="ECO:0000256" key="5">
    <source>
        <dbReference type="ARBA" id="ARBA00023136"/>
    </source>
</evidence>
<feature type="transmembrane region" description="Helical" evidence="8">
    <location>
        <begin position="390"/>
        <end position="413"/>
    </location>
</feature>
<comment type="subcellular location">
    <subcellularLocation>
        <location evidence="1 8">Cell membrane</location>
        <topology evidence="1 8">Multi-pass membrane protein</topology>
    </subcellularLocation>
</comment>
<evidence type="ECO:0000256" key="3">
    <source>
        <dbReference type="ARBA" id="ARBA00022692"/>
    </source>
</evidence>
<evidence type="ECO:0000256" key="6">
    <source>
        <dbReference type="ARBA" id="ARBA00035642"/>
    </source>
</evidence>
<evidence type="ECO:0000259" key="10">
    <source>
        <dbReference type="PROSITE" id="PS50928"/>
    </source>
</evidence>
<sequence>MQNLRHWMSFALVWILGILAAPAAGAAQEETLRVGSKRFTESYVLAEIMAQQAQAAGVKTQVRQGLGNTAIVYEALRSGQIDVYAEYSGTIALEIAKHANGSDLASLNAALAPLGLAVGVPLGFNDGYALAMRRKQAEELGIRSLSDLARHSELRFGLSNEFIGRGDGWPGLAQRYSLQAKPQGLDHGLAYEAITQKHIDVMDIYTTDAKIDHLGLLVLEDDQAYFPRYDALLLYRQDLPQQKPIAWAALQKLQGRISEEAMIGMNAQAELNGLGFAEIAKQFLAGGAPQAAAATPADAGAGGQPSFGARLWSRLVAPDLWRLTAQHLALVLISVGVAALIAVPAGILLFPHARSRALALGAAGVLQTIPSLALLAVLIAWFGVIGRLPALVALTAYSILPILSNTCAGLAEVSPGLRSAGSALGMTRPQRMRWVELPIAMPTVVAGIRTACAIGIGTATIAAFIGAGGLGERIVTGLALNDSALMMAGALPAAALALLSELVFELWERYLRRRRVRR</sequence>
<comment type="caution">
    <text evidence="11">The sequence shown here is derived from an EMBL/GenBank/DDBJ whole genome shotgun (WGS) entry which is preliminary data.</text>
</comment>
<keyword evidence="4 8" id="KW-1133">Transmembrane helix</keyword>
<dbReference type="Pfam" id="PF04069">
    <property type="entry name" value="OpuAC"/>
    <property type="match status" value="1"/>
</dbReference>
<proteinExistence type="inferred from homology"/>
<dbReference type="GO" id="GO:0022857">
    <property type="term" value="F:transmembrane transporter activity"/>
    <property type="evidence" value="ECO:0007669"/>
    <property type="project" value="InterPro"/>
</dbReference>
<evidence type="ECO:0000256" key="2">
    <source>
        <dbReference type="ARBA" id="ARBA00022448"/>
    </source>
</evidence>
<dbReference type="RefSeq" id="WP_230778555.1">
    <property type="nucleotide sequence ID" value="NZ_JAJNCT010000025.1"/>
</dbReference>
<evidence type="ECO:0000256" key="8">
    <source>
        <dbReference type="RuleBase" id="RU363032"/>
    </source>
</evidence>
<evidence type="ECO:0000256" key="9">
    <source>
        <dbReference type="SAM" id="SignalP"/>
    </source>
</evidence>
<dbReference type="InterPro" id="IPR035906">
    <property type="entry name" value="MetI-like_sf"/>
</dbReference>
<dbReference type="SUPFAM" id="SSF161098">
    <property type="entry name" value="MetI-like"/>
    <property type="match status" value="1"/>
</dbReference>
<dbReference type="PANTHER" id="PTHR30177:SF4">
    <property type="entry name" value="OSMOPROTECTANT IMPORT PERMEASE PROTEIN OSMW"/>
    <property type="match status" value="1"/>
</dbReference>
<dbReference type="Proteomes" id="UP001199260">
    <property type="component" value="Unassembled WGS sequence"/>
</dbReference>
<dbReference type="CDD" id="cd13607">
    <property type="entry name" value="PBP2_AfProX_like"/>
    <property type="match status" value="1"/>
</dbReference>
<feature type="chain" id="PRO_5043453451" evidence="9">
    <location>
        <begin position="27"/>
        <end position="518"/>
    </location>
</feature>
<dbReference type="GO" id="GO:0043190">
    <property type="term" value="C:ATP-binding cassette (ABC) transporter complex"/>
    <property type="evidence" value="ECO:0007669"/>
    <property type="project" value="InterPro"/>
</dbReference>
<dbReference type="PROSITE" id="PS50928">
    <property type="entry name" value="ABC_TM1"/>
    <property type="match status" value="1"/>
</dbReference>
<dbReference type="Gene3D" id="1.10.3720.10">
    <property type="entry name" value="MetI-like"/>
    <property type="match status" value="1"/>
</dbReference>
<accession>A0AAW4Y0D9</accession>
<gene>
    <name evidence="11" type="ORF">LPW39_18430</name>
</gene>
<dbReference type="InterPro" id="IPR051204">
    <property type="entry name" value="ABC_transp_perm/SBD"/>
</dbReference>
<feature type="signal peptide" evidence="9">
    <location>
        <begin position="1"/>
        <end position="26"/>
    </location>
</feature>
<reference evidence="11 12" key="1">
    <citation type="submission" date="2021-11" db="EMBL/GenBank/DDBJ databases">
        <title>Genome sequence.</title>
        <authorList>
            <person name="Sun Q."/>
        </authorList>
    </citation>
    <scope>NUCLEOTIDE SEQUENCE [LARGE SCALE GENOMIC DNA]</scope>
    <source>
        <strain evidence="11 12">KCTC 12005</strain>
    </source>
</reference>
<dbReference type="InterPro" id="IPR041894">
    <property type="entry name" value="PBP2_ProX-like"/>
</dbReference>
<dbReference type="Gene3D" id="3.40.190.120">
    <property type="entry name" value="Osmoprotection protein (prox), domain 2"/>
    <property type="match status" value="1"/>
</dbReference>
<protein>
    <submittedName>
        <fullName evidence="11">ABC transporter permease subunit</fullName>
    </submittedName>
</protein>
<feature type="transmembrane region" description="Helical" evidence="8">
    <location>
        <begin position="357"/>
        <end position="384"/>
    </location>
</feature>
<dbReference type="Pfam" id="PF00528">
    <property type="entry name" value="BPD_transp_1"/>
    <property type="match status" value="1"/>
</dbReference>
<comment type="similarity">
    <text evidence="7">In the N-terminal section; belongs to the binding-protein-dependent transport system permease family.</text>
</comment>
<dbReference type="AlphaFoldDB" id="A0AAW4Y0D9"/>
<evidence type="ECO:0000313" key="12">
    <source>
        <dbReference type="Proteomes" id="UP001199260"/>
    </source>
</evidence>
<dbReference type="GO" id="GO:0031460">
    <property type="term" value="P:glycine betaine transport"/>
    <property type="evidence" value="ECO:0007669"/>
    <property type="project" value="UniProtKB-ARBA"/>
</dbReference>
<evidence type="ECO:0000256" key="7">
    <source>
        <dbReference type="ARBA" id="ARBA00035652"/>
    </source>
</evidence>
<dbReference type="CDD" id="cd06261">
    <property type="entry name" value="TM_PBP2"/>
    <property type="match status" value="1"/>
</dbReference>
<dbReference type="EMBL" id="JAJNCT010000025">
    <property type="protein sequence ID" value="MCD2167102.1"/>
    <property type="molecule type" value="Genomic_DNA"/>
</dbReference>
<evidence type="ECO:0000313" key="11">
    <source>
        <dbReference type="EMBL" id="MCD2167102.1"/>
    </source>
</evidence>
<keyword evidence="9" id="KW-0732">Signal</keyword>
<keyword evidence="3 8" id="KW-0812">Transmembrane</keyword>
<dbReference type="PANTHER" id="PTHR30177">
    <property type="entry name" value="GLYCINE BETAINE/L-PROLINE TRANSPORT SYSTEM PERMEASE PROTEIN PROW"/>
    <property type="match status" value="1"/>
</dbReference>
<dbReference type="InterPro" id="IPR007210">
    <property type="entry name" value="ABC_Gly_betaine_transp_sub-bd"/>
</dbReference>
<organism evidence="11 12">
    <name type="scientific">Comamonas koreensis</name>
    <dbReference type="NCBI Taxonomy" id="160825"/>
    <lineage>
        <taxon>Bacteria</taxon>
        <taxon>Pseudomonadati</taxon>
        <taxon>Pseudomonadota</taxon>
        <taxon>Betaproteobacteria</taxon>
        <taxon>Burkholderiales</taxon>
        <taxon>Comamonadaceae</taxon>
        <taxon>Comamonas</taxon>
    </lineage>
</organism>
<feature type="transmembrane region" description="Helical" evidence="8">
    <location>
        <begin position="434"/>
        <end position="465"/>
    </location>
</feature>
<dbReference type="Gene3D" id="3.40.190.10">
    <property type="entry name" value="Periplasmic binding protein-like II"/>
    <property type="match status" value="1"/>
</dbReference>
<comment type="similarity">
    <text evidence="6">In the C-terminal section; belongs to the OsmX family.</text>
</comment>
<dbReference type="FunFam" id="1.10.3720.10:FF:000001">
    <property type="entry name" value="Glycine betaine ABC transporter, permease"/>
    <property type="match status" value="1"/>
</dbReference>
<feature type="transmembrane region" description="Helical" evidence="8">
    <location>
        <begin position="485"/>
        <end position="507"/>
    </location>
</feature>